<feature type="compositionally biased region" description="Low complexity" evidence="5">
    <location>
        <begin position="46"/>
        <end position="63"/>
    </location>
</feature>
<feature type="binding site" evidence="4">
    <location>
        <begin position="77"/>
        <end position="82"/>
    </location>
    <ligand>
        <name>substrate</name>
    </ligand>
</feature>
<feature type="region of interest" description="Disordered" evidence="5">
    <location>
        <begin position="232"/>
        <end position="258"/>
    </location>
</feature>
<feature type="active site" description="Proton acceptor" evidence="3">
    <location>
        <position position="191"/>
    </location>
</feature>
<evidence type="ECO:0000313" key="7">
    <source>
        <dbReference type="EMBL" id="KAK6213568.1"/>
    </source>
</evidence>
<keyword evidence="8" id="KW-1185">Reference proteome</keyword>
<dbReference type="EMBL" id="JASAOK010000044">
    <property type="protein sequence ID" value="KAK6213568.1"/>
    <property type="molecule type" value="Genomic_DNA"/>
</dbReference>
<dbReference type="EC" id="4.3.2.9" evidence="1"/>
<accession>A0AAV9T8E5</accession>
<dbReference type="PANTHER" id="PTHR12935">
    <property type="entry name" value="GAMMA-GLUTAMYLCYCLOTRANSFERASE"/>
    <property type="match status" value="1"/>
</dbReference>
<reference evidence="7 8" key="1">
    <citation type="submission" date="2023-04" db="EMBL/GenBank/DDBJ databases">
        <title>Colletotrichum tabacum stain YC1 causing leaf anthracnose on Nicotiana tabacum(L.) cv.</title>
        <authorList>
            <person name="Ji Z."/>
            <person name="Wang M."/>
            <person name="Zhang J."/>
            <person name="Wang N."/>
            <person name="Zhou Z."/>
        </authorList>
    </citation>
    <scope>NUCLEOTIDE SEQUENCE [LARGE SCALE GENOMIC DNA]</scope>
    <source>
        <strain evidence="7 8">YC1</strain>
    </source>
</reference>
<feature type="compositionally biased region" description="Polar residues" evidence="5">
    <location>
        <begin position="23"/>
        <end position="32"/>
    </location>
</feature>
<evidence type="ECO:0000256" key="5">
    <source>
        <dbReference type="SAM" id="MobiDB-lite"/>
    </source>
</evidence>
<feature type="compositionally biased region" description="Basic and acidic residues" evidence="5">
    <location>
        <begin position="246"/>
        <end position="258"/>
    </location>
</feature>
<feature type="region of interest" description="Disordered" evidence="5">
    <location>
        <begin position="380"/>
        <end position="402"/>
    </location>
</feature>
<protein>
    <recommendedName>
        <fullName evidence="1">gamma-glutamylcyclotransferase</fullName>
        <ecNumber evidence="1">4.3.2.9</ecNumber>
    </recommendedName>
</protein>
<feature type="binding site" evidence="4">
    <location>
        <position position="284"/>
    </location>
    <ligand>
        <name>substrate</name>
    </ligand>
</feature>
<dbReference type="Proteomes" id="UP001327957">
    <property type="component" value="Unassembled WGS sequence"/>
</dbReference>
<dbReference type="InterPro" id="IPR017939">
    <property type="entry name" value="G-Glutamylcylcotransferase"/>
</dbReference>
<evidence type="ECO:0000313" key="8">
    <source>
        <dbReference type="Proteomes" id="UP001327957"/>
    </source>
</evidence>
<dbReference type="PANTHER" id="PTHR12935:SF0">
    <property type="entry name" value="GAMMA-GLUTAMYLCYCLOTRANSFERASE"/>
    <property type="match status" value="1"/>
</dbReference>
<keyword evidence="6" id="KW-0812">Transmembrane</keyword>
<keyword evidence="2" id="KW-0456">Lyase</keyword>
<evidence type="ECO:0000256" key="6">
    <source>
        <dbReference type="SAM" id="Phobius"/>
    </source>
</evidence>
<name>A0AAV9T8E5_9PEZI</name>
<comment type="caution">
    <text evidence="7">The sequence shown here is derived from an EMBL/GenBank/DDBJ whole genome shotgun (WGS) entry which is preliminary data.</text>
</comment>
<keyword evidence="6" id="KW-1133">Transmembrane helix</keyword>
<proteinExistence type="predicted"/>
<evidence type="ECO:0000256" key="4">
    <source>
        <dbReference type="PIRSR" id="PIRSR617939-2"/>
    </source>
</evidence>
<evidence type="ECO:0000256" key="2">
    <source>
        <dbReference type="ARBA" id="ARBA00023239"/>
    </source>
</evidence>
<feature type="region of interest" description="Disordered" evidence="5">
    <location>
        <begin position="126"/>
        <end position="163"/>
    </location>
</feature>
<feature type="transmembrane region" description="Helical" evidence="6">
    <location>
        <begin position="351"/>
        <end position="369"/>
    </location>
</feature>
<dbReference type="Gene3D" id="3.10.490.10">
    <property type="entry name" value="Gamma-glutamyl cyclotransferase-like"/>
    <property type="match status" value="1"/>
</dbReference>
<dbReference type="GO" id="GO:0003839">
    <property type="term" value="F:gamma-glutamylcyclotransferase activity"/>
    <property type="evidence" value="ECO:0007669"/>
    <property type="project" value="UniProtKB-EC"/>
</dbReference>
<keyword evidence="6" id="KW-0472">Membrane</keyword>
<feature type="compositionally biased region" description="Pro residues" evidence="5">
    <location>
        <begin position="135"/>
        <end position="154"/>
    </location>
</feature>
<feature type="region of interest" description="Disordered" evidence="5">
    <location>
        <begin position="22"/>
        <end position="69"/>
    </location>
</feature>
<evidence type="ECO:0000256" key="1">
    <source>
        <dbReference type="ARBA" id="ARBA00012346"/>
    </source>
</evidence>
<feature type="transmembrane region" description="Helical" evidence="6">
    <location>
        <begin position="320"/>
        <end position="339"/>
    </location>
</feature>
<sequence length="423" mass="46285">MTTAVPQEPICLLQRICKVVSTPAKTPTSARSKPSYPPVSSIPRTSPSRLAAASPDAPSSPGDNGDDDAAAQSTVLYLAYGSNLSAETFLGTRGIRPLSRVNVSAPSLTLVFDLPGLPYREPCFANSAPRKVPKLPDPSDPPKLPPVPPLPPPTSSVSQSGSSADLGWDKGLFGVVYEVTPEDYATIVATEGGGSSYADILTPCIPLPPRVSVPEKPPIDIPRPFLAHTLYYPDIPDAPDDDDGKDDDKDDPKKPQDPRKKWYWRFIRPNRRPDPAYAQPSARYLKLITDGAAEHELPDDYQRWLGGLRAYAPTTWRQRAGRWLLTALFLPVLLLFFLLSKRAANKEGKAPLWLGVTLGVIFRLLWMAYDGVLKPVFGDGERTQDEEEEEDGGGGGGTFRKKSWRGRFACTDEEKVGLLEHMD</sequence>
<evidence type="ECO:0000256" key="3">
    <source>
        <dbReference type="PIRSR" id="PIRSR617939-1"/>
    </source>
</evidence>
<gene>
    <name evidence="7" type="ORF">QIS74_09570</name>
</gene>
<dbReference type="AlphaFoldDB" id="A0AAV9T8E5"/>
<organism evidence="7 8">
    <name type="scientific">Colletotrichum tabaci</name>
    <dbReference type="NCBI Taxonomy" id="1209068"/>
    <lineage>
        <taxon>Eukaryota</taxon>
        <taxon>Fungi</taxon>
        <taxon>Dikarya</taxon>
        <taxon>Ascomycota</taxon>
        <taxon>Pezizomycotina</taxon>
        <taxon>Sordariomycetes</taxon>
        <taxon>Hypocreomycetidae</taxon>
        <taxon>Glomerellales</taxon>
        <taxon>Glomerellaceae</taxon>
        <taxon>Colletotrichum</taxon>
        <taxon>Colletotrichum destructivum species complex</taxon>
    </lineage>
</organism>